<evidence type="ECO:0000313" key="1">
    <source>
        <dbReference type="EMBL" id="SDH42198.1"/>
    </source>
</evidence>
<dbReference type="OrthoDB" id="186344at2"/>
<name>A0A1G8C9X7_9FLAO</name>
<dbReference type="InterPro" id="IPR029044">
    <property type="entry name" value="Nucleotide-diphossugar_trans"/>
</dbReference>
<accession>A0A1G8C9X7</accession>
<organism evidence="1 2">
    <name type="scientific">Flavobacterium omnivorum</name>
    <dbReference type="NCBI Taxonomy" id="178355"/>
    <lineage>
        <taxon>Bacteria</taxon>
        <taxon>Pseudomonadati</taxon>
        <taxon>Bacteroidota</taxon>
        <taxon>Flavobacteriia</taxon>
        <taxon>Flavobacteriales</taxon>
        <taxon>Flavobacteriaceae</taxon>
        <taxon>Flavobacterium</taxon>
    </lineage>
</organism>
<evidence type="ECO:0000313" key="2">
    <source>
        <dbReference type="Proteomes" id="UP000199274"/>
    </source>
</evidence>
<reference evidence="2" key="1">
    <citation type="submission" date="2016-10" db="EMBL/GenBank/DDBJ databases">
        <authorList>
            <person name="Varghese N."/>
            <person name="Submissions S."/>
        </authorList>
    </citation>
    <scope>NUCLEOTIDE SEQUENCE [LARGE SCALE GENOMIC DNA]</scope>
    <source>
        <strain evidence="2">CGMCC 1.2747</strain>
    </source>
</reference>
<sequence length="332" mass="39408">MNIAFTICSNNYLAQAKTLGDSFLEHHPNWKFIIGLVDEFDSSFDYSQFNNFEIVKVKDINVPEFESLVIKYNIIELNTAVKPTFIEHIFINYNADKLIYLDPDILVLSYFEEVITMLDSVDIIITPHICSPIDDDYAPTDYHTLRGGVYNLGFIALARFNRVNGFIKWWGDRVLKYGFCDFSRNMFYDQMWINYLPSLFDNYHIIKHLGYNMANWNLHERKLTNLANENFCINHQQPLRFFHFSGYKYNYPNKIASYLTRYNFETRTDLKDLFSLYQKYLLDNDIENTSQLKVFYRLIHENAKANLTKKTLIEKIMNRLKVTINVFFTGKK</sequence>
<gene>
    <name evidence="1" type="ORF">SAMN04488062_10791</name>
</gene>
<dbReference type="EMBL" id="FNDB01000007">
    <property type="protein sequence ID" value="SDH42198.1"/>
    <property type="molecule type" value="Genomic_DNA"/>
</dbReference>
<dbReference type="STRING" id="178355.SAMN04488062_10791"/>
<dbReference type="Gene3D" id="3.90.550.10">
    <property type="entry name" value="Spore Coat Polysaccharide Biosynthesis Protein SpsA, Chain A"/>
    <property type="match status" value="1"/>
</dbReference>
<dbReference type="SUPFAM" id="SSF53448">
    <property type="entry name" value="Nucleotide-diphospho-sugar transferases"/>
    <property type="match status" value="1"/>
</dbReference>
<keyword evidence="2" id="KW-1185">Reference proteome</keyword>
<protein>
    <recommendedName>
        <fullName evidence="3">Glycosyl transferase family 8</fullName>
    </recommendedName>
</protein>
<evidence type="ECO:0008006" key="3">
    <source>
        <dbReference type="Google" id="ProtNLM"/>
    </source>
</evidence>
<dbReference type="AlphaFoldDB" id="A0A1G8C9X7"/>
<proteinExistence type="predicted"/>
<dbReference type="RefSeq" id="WP_091257359.1">
    <property type="nucleotide sequence ID" value="NZ_FNDB01000007.1"/>
</dbReference>
<dbReference type="Proteomes" id="UP000199274">
    <property type="component" value="Unassembled WGS sequence"/>
</dbReference>